<dbReference type="InterPro" id="IPR002182">
    <property type="entry name" value="NB-ARC"/>
</dbReference>
<feature type="domain" description="NB-ARC" evidence="3">
    <location>
        <begin position="296"/>
        <end position="415"/>
    </location>
</feature>
<name>A0AAN6X642_9PEZI</name>
<dbReference type="SUPFAM" id="SSF52540">
    <property type="entry name" value="P-loop containing nucleoside triphosphate hydrolases"/>
    <property type="match status" value="1"/>
</dbReference>
<dbReference type="GO" id="GO:0043531">
    <property type="term" value="F:ADP binding"/>
    <property type="evidence" value="ECO:0007669"/>
    <property type="project" value="InterPro"/>
</dbReference>
<feature type="coiled-coil region" evidence="1">
    <location>
        <begin position="948"/>
        <end position="975"/>
    </location>
</feature>
<organism evidence="5 6">
    <name type="scientific">Triangularia verruculosa</name>
    <dbReference type="NCBI Taxonomy" id="2587418"/>
    <lineage>
        <taxon>Eukaryota</taxon>
        <taxon>Fungi</taxon>
        <taxon>Dikarya</taxon>
        <taxon>Ascomycota</taxon>
        <taxon>Pezizomycotina</taxon>
        <taxon>Sordariomycetes</taxon>
        <taxon>Sordariomycetidae</taxon>
        <taxon>Sordariales</taxon>
        <taxon>Podosporaceae</taxon>
        <taxon>Triangularia</taxon>
    </lineage>
</organism>
<proteinExistence type="predicted"/>
<dbReference type="InterPro" id="IPR011990">
    <property type="entry name" value="TPR-like_helical_dom_sf"/>
</dbReference>
<dbReference type="Pfam" id="PF00931">
    <property type="entry name" value="NB-ARC"/>
    <property type="match status" value="1"/>
</dbReference>
<evidence type="ECO:0008006" key="7">
    <source>
        <dbReference type="Google" id="ProtNLM"/>
    </source>
</evidence>
<evidence type="ECO:0000313" key="5">
    <source>
        <dbReference type="EMBL" id="KAK4194113.1"/>
    </source>
</evidence>
<sequence length="1013" mass="113257">MDLLGSLCCCARPKVADHGREKTNAVTVTVGNSPESPESPPPSEKVPQVSETQALDVPRTLQELLQRLTTEQRDIVVTTKDCAEAVQSLQKKLGDRGLESKTSKLGRTLHILETFVGGITTLSQGLGPASEAALIAMGSIKMVLSMSARYVDVVERMVDCLTTLVNTFPRLNEYLGLFPIPKLQDILSKVCVECVLFCVSCAEFLDRSAVRNFVGLIWSAVDKDLETAQKNISALKEEFDEEVRLAYTRTVIQWQEKMGTLIASGPQPGPVTAPHTILRPRNRNFVGRAALLNRLDKLFSGVNVASCSIVGLGGMGKSQVALELGHRVKARFDHVVWFHTETELDLTKSFVEMAHRFGFYDKSLPFEENVELTRRFLNTTDKRCLLIYDNVDETRFLPRYWPESESVSVLVTTQRSQTGLTSESIPIGAMDEAEGAELLLRLSETGPSSINPEDANKEAKWFSESLGGLPLAIAHYAGYMAQSKMSLNEFRAAFRDHFQDSHIWHSQLAGSLDGYSRTLESVWSLALSKLSPEARQTLNMLVYLREDAAPELMLLGSDGEEQWKQLMRLRPLVMELQDRQLVERTGTGANAMLRTHPAFKRTVILRLAREPEDRQKAFDRAVASIRRSLPGRSLDKGRSGVDLQPVIHMCLPHVLSLMKEFQLADPPLKGSLEFADVLCDSSFYLWEEHLLADAFSAAELGENICSDILGKEDDSPLHIQLFGLLANLHHTQGRRAVAHDLYKKVIAGRRAHIARLPPEQVTSTDKIDLARSFNDFSEWLVDEERLDEALGLVQQALAIYTELGSEETLTFRFGNQYGTLSLIYCGQRRMEEALDYARRSVELIVKLYGERYYFTTIFQLHHAVVLLVAGKASEALPVFDAVLQTRVDLRGESDTETLEAMMWLAVGQYHLSKLDEAEASLEKALSLKEKACWTHTGPARALLWWAAVLAEQGKAAEAEAAVERARREAPDVLRTEKRSIQGHLEVCERAIYCWQYCRCTGVFRVERAGGRSG</sequence>
<dbReference type="InterPro" id="IPR027417">
    <property type="entry name" value="P-loop_NTPase"/>
</dbReference>
<dbReference type="InterPro" id="IPR056125">
    <property type="entry name" value="DUF7708"/>
</dbReference>
<evidence type="ECO:0000259" key="3">
    <source>
        <dbReference type="Pfam" id="PF00931"/>
    </source>
</evidence>
<evidence type="ECO:0000256" key="1">
    <source>
        <dbReference type="SAM" id="Coils"/>
    </source>
</evidence>
<dbReference type="PRINTS" id="PR00364">
    <property type="entry name" value="DISEASERSIST"/>
</dbReference>
<dbReference type="EMBL" id="MU864096">
    <property type="protein sequence ID" value="KAK4194113.1"/>
    <property type="molecule type" value="Genomic_DNA"/>
</dbReference>
<dbReference type="AlphaFoldDB" id="A0AAN6X642"/>
<evidence type="ECO:0000259" key="4">
    <source>
        <dbReference type="Pfam" id="PF24809"/>
    </source>
</evidence>
<dbReference type="Proteomes" id="UP001303160">
    <property type="component" value="Unassembled WGS sequence"/>
</dbReference>
<gene>
    <name evidence="5" type="ORF">QBC40DRAFT_270357</name>
</gene>
<dbReference type="Pfam" id="PF24809">
    <property type="entry name" value="DUF7708"/>
    <property type="match status" value="1"/>
</dbReference>
<protein>
    <recommendedName>
        <fullName evidence="7">NB-ARC domain-containing protein</fullName>
    </recommendedName>
</protein>
<evidence type="ECO:0000313" key="6">
    <source>
        <dbReference type="Proteomes" id="UP001303160"/>
    </source>
</evidence>
<keyword evidence="6" id="KW-1185">Reference proteome</keyword>
<dbReference type="SUPFAM" id="SSF48452">
    <property type="entry name" value="TPR-like"/>
    <property type="match status" value="1"/>
</dbReference>
<accession>A0AAN6X642</accession>
<evidence type="ECO:0000256" key="2">
    <source>
        <dbReference type="SAM" id="MobiDB-lite"/>
    </source>
</evidence>
<dbReference type="PANTHER" id="PTHR47691:SF3">
    <property type="entry name" value="HTH-TYPE TRANSCRIPTIONAL REGULATOR RV0890C-RELATED"/>
    <property type="match status" value="1"/>
</dbReference>
<feature type="region of interest" description="Disordered" evidence="2">
    <location>
        <begin position="29"/>
        <end position="53"/>
    </location>
</feature>
<feature type="domain" description="DUF7708" evidence="4">
    <location>
        <begin position="135"/>
        <end position="243"/>
    </location>
</feature>
<reference evidence="5" key="1">
    <citation type="journal article" date="2023" name="Mol. Phylogenet. Evol.">
        <title>Genome-scale phylogeny and comparative genomics of the fungal order Sordariales.</title>
        <authorList>
            <person name="Hensen N."/>
            <person name="Bonometti L."/>
            <person name="Westerberg I."/>
            <person name="Brannstrom I.O."/>
            <person name="Guillou S."/>
            <person name="Cros-Aarteil S."/>
            <person name="Calhoun S."/>
            <person name="Haridas S."/>
            <person name="Kuo A."/>
            <person name="Mondo S."/>
            <person name="Pangilinan J."/>
            <person name="Riley R."/>
            <person name="LaButti K."/>
            <person name="Andreopoulos B."/>
            <person name="Lipzen A."/>
            <person name="Chen C."/>
            <person name="Yan M."/>
            <person name="Daum C."/>
            <person name="Ng V."/>
            <person name="Clum A."/>
            <person name="Steindorff A."/>
            <person name="Ohm R.A."/>
            <person name="Martin F."/>
            <person name="Silar P."/>
            <person name="Natvig D.O."/>
            <person name="Lalanne C."/>
            <person name="Gautier V."/>
            <person name="Ament-Velasquez S.L."/>
            <person name="Kruys A."/>
            <person name="Hutchinson M.I."/>
            <person name="Powell A.J."/>
            <person name="Barry K."/>
            <person name="Miller A.N."/>
            <person name="Grigoriev I.V."/>
            <person name="Debuchy R."/>
            <person name="Gladieux P."/>
            <person name="Hiltunen Thoren M."/>
            <person name="Johannesson H."/>
        </authorList>
    </citation>
    <scope>NUCLEOTIDE SEQUENCE</scope>
    <source>
        <strain evidence="5">CBS 315.58</strain>
    </source>
</reference>
<dbReference type="PANTHER" id="PTHR47691">
    <property type="entry name" value="REGULATOR-RELATED"/>
    <property type="match status" value="1"/>
</dbReference>
<reference evidence="5" key="2">
    <citation type="submission" date="2023-05" db="EMBL/GenBank/DDBJ databases">
        <authorList>
            <consortium name="Lawrence Berkeley National Laboratory"/>
            <person name="Steindorff A."/>
            <person name="Hensen N."/>
            <person name="Bonometti L."/>
            <person name="Westerberg I."/>
            <person name="Brannstrom I.O."/>
            <person name="Guillou S."/>
            <person name="Cros-Aarteil S."/>
            <person name="Calhoun S."/>
            <person name="Haridas S."/>
            <person name="Kuo A."/>
            <person name="Mondo S."/>
            <person name="Pangilinan J."/>
            <person name="Riley R."/>
            <person name="Labutti K."/>
            <person name="Andreopoulos B."/>
            <person name="Lipzen A."/>
            <person name="Chen C."/>
            <person name="Yanf M."/>
            <person name="Daum C."/>
            <person name="Ng V."/>
            <person name="Clum A."/>
            <person name="Ohm R."/>
            <person name="Martin F."/>
            <person name="Silar P."/>
            <person name="Natvig D."/>
            <person name="Lalanne C."/>
            <person name="Gautier V."/>
            <person name="Ament-Velasquez S.L."/>
            <person name="Kruys A."/>
            <person name="Hutchinson M.I."/>
            <person name="Powell A.J."/>
            <person name="Barry K."/>
            <person name="Miller A.N."/>
            <person name="Grigoriev I.V."/>
            <person name="Debuchy R."/>
            <person name="Gladieux P."/>
            <person name="Thoren M.H."/>
            <person name="Johannesson H."/>
        </authorList>
    </citation>
    <scope>NUCLEOTIDE SEQUENCE</scope>
    <source>
        <strain evidence="5">CBS 315.58</strain>
    </source>
</reference>
<keyword evidence="1" id="KW-0175">Coiled coil</keyword>
<dbReference type="Gene3D" id="1.25.40.10">
    <property type="entry name" value="Tetratricopeptide repeat domain"/>
    <property type="match status" value="2"/>
</dbReference>
<dbReference type="Gene3D" id="3.40.50.300">
    <property type="entry name" value="P-loop containing nucleotide triphosphate hydrolases"/>
    <property type="match status" value="1"/>
</dbReference>
<dbReference type="Pfam" id="PF13374">
    <property type="entry name" value="TPR_10"/>
    <property type="match status" value="1"/>
</dbReference>
<comment type="caution">
    <text evidence="5">The sequence shown here is derived from an EMBL/GenBank/DDBJ whole genome shotgun (WGS) entry which is preliminary data.</text>
</comment>